<reference evidence="1 2" key="1">
    <citation type="journal article" date="2024" name="Plant Biotechnol. J.">
        <title>Genome and CRISPR/Cas9 system of a widespread forest tree (Populus alba) in the world.</title>
        <authorList>
            <person name="Liu Y.J."/>
            <person name="Jiang P.F."/>
            <person name="Han X.M."/>
            <person name="Li X.Y."/>
            <person name="Wang H.M."/>
            <person name="Wang Y.J."/>
            <person name="Wang X.X."/>
            <person name="Zeng Q.Y."/>
        </authorList>
    </citation>
    <scope>NUCLEOTIDE SEQUENCE [LARGE SCALE GENOMIC DNA]</scope>
    <source>
        <strain evidence="2">cv. PAL-ZL1</strain>
    </source>
</reference>
<protein>
    <submittedName>
        <fullName evidence="1">Uncharacterized protein</fullName>
    </submittedName>
</protein>
<evidence type="ECO:0000313" key="2">
    <source>
        <dbReference type="Proteomes" id="UP000309997"/>
    </source>
</evidence>
<dbReference type="EMBL" id="RCHU02000006">
    <property type="protein sequence ID" value="KAL3585962.1"/>
    <property type="molecule type" value="Genomic_DNA"/>
</dbReference>
<comment type="caution">
    <text evidence="1">The sequence shown here is derived from an EMBL/GenBank/DDBJ whole genome shotgun (WGS) entry which is preliminary data.</text>
</comment>
<accession>A0ACC4C548</accession>
<name>A0ACC4C548_POPAL</name>
<keyword evidence="2" id="KW-1185">Reference proteome</keyword>
<gene>
    <name evidence="1" type="ORF">D5086_012829</name>
</gene>
<evidence type="ECO:0000313" key="1">
    <source>
        <dbReference type="EMBL" id="KAL3585962.1"/>
    </source>
</evidence>
<sequence length="150" mass="16383">MEILPDSSCRDFERLSLISEGRTLPKIKSQGTTLKLLGYSKVELEIDSAVLAAGLASKNDAFMADTRPHVRASISHFLRLRDSNSTHFLREQSELRRSAEIAGVGCSFVDGDRLMLAIHGDNNEGMMSLWLSVGGDGIDFNLGAGDRISQ</sequence>
<dbReference type="Proteomes" id="UP000309997">
    <property type="component" value="Unassembled WGS sequence"/>
</dbReference>
<organism evidence="1 2">
    <name type="scientific">Populus alba</name>
    <name type="common">White poplar</name>
    <dbReference type="NCBI Taxonomy" id="43335"/>
    <lineage>
        <taxon>Eukaryota</taxon>
        <taxon>Viridiplantae</taxon>
        <taxon>Streptophyta</taxon>
        <taxon>Embryophyta</taxon>
        <taxon>Tracheophyta</taxon>
        <taxon>Spermatophyta</taxon>
        <taxon>Magnoliopsida</taxon>
        <taxon>eudicotyledons</taxon>
        <taxon>Gunneridae</taxon>
        <taxon>Pentapetalae</taxon>
        <taxon>rosids</taxon>
        <taxon>fabids</taxon>
        <taxon>Malpighiales</taxon>
        <taxon>Salicaceae</taxon>
        <taxon>Saliceae</taxon>
        <taxon>Populus</taxon>
    </lineage>
</organism>
<proteinExistence type="predicted"/>